<dbReference type="GeneID" id="85456337"/>
<dbReference type="Proteomes" id="UP001224890">
    <property type="component" value="Unassembled WGS sequence"/>
</dbReference>
<evidence type="ECO:0000256" key="2">
    <source>
        <dbReference type="SAM" id="SignalP"/>
    </source>
</evidence>
<feature type="signal peptide" evidence="2">
    <location>
        <begin position="1"/>
        <end position="26"/>
    </location>
</feature>
<reference evidence="3" key="1">
    <citation type="submission" date="2021-06" db="EMBL/GenBank/DDBJ databases">
        <title>Comparative genomics, transcriptomics and evolutionary studies reveal genomic signatures of adaptation to plant cell wall in hemibiotrophic fungi.</title>
        <authorList>
            <consortium name="DOE Joint Genome Institute"/>
            <person name="Baroncelli R."/>
            <person name="Diaz J.F."/>
            <person name="Benocci T."/>
            <person name="Peng M."/>
            <person name="Battaglia E."/>
            <person name="Haridas S."/>
            <person name="Andreopoulos W."/>
            <person name="Labutti K."/>
            <person name="Pangilinan J."/>
            <person name="Floch G.L."/>
            <person name="Makela M.R."/>
            <person name="Henrissat B."/>
            <person name="Grigoriev I.V."/>
            <person name="Crouch J.A."/>
            <person name="De Vries R.P."/>
            <person name="Sukno S.A."/>
            <person name="Thon M.R."/>
        </authorList>
    </citation>
    <scope>NUCLEOTIDE SEQUENCE</scope>
    <source>
        <strain evidence="3">CBS 193.32</strain>
    </source>
</reference>
<proteinExistence type="predicted"/>
<evidence type="ECO:0008006" key="5">
    <source>
        <dbReference type="Google" id="ProtNLM"/>
    </source>
</evidence>
<dbReference type="AlphaFoldDB" id="A0AAJ0EXQ5"/>
<name>A0AAJ0EXQ5_9PEZI</name>
<protein>
    <recommendedName>
        <fullName evidence="5">Secreted protein</fullName>
    </recommendedName>
</protein>
<feature type="chain" id="PRO_5042611289" description="Secreted protein" evidence="2">
    <location>
        <begin position="27"/>
        <end position="223"/>
    </location>
</feature>
<accession>A0AAJ0EXQ5</accession>
<feature type="region of interest" description="Disordered" evidence="1">
    <location>
        <begin position="182"/>
        <end position="223"/>
    </location>
</feature>
<evidence type="ECO:0000313" key="3">
    <source>
        <dbReference type="EMBL" id="KAK1690145.1"/>
    </source>
</evidence>
<evidence type="ECO:0000313" key="4">
    <source>
        <dbReference type="Proteomes" id="UP001224890"/>
    </source>
</evidence>
<keyword evidence="2" id="KW-0732">Signal</keyword>
<comment type="caution">
    <text evidence="3">The sequence shown here is derived from an EMBL/GenBank/DDBJ whole genome shotgun (WGS) entry which is preliminary data.</text>
</comment>
<dbReference type="EMBL" id="JAHMHR010000006">
    <property type="protein sequence ID" value="KAK1690145.1"/>
    <property type="molecule type" value="Genomic_DNA"/>
</dbReference>
<evidence type="ECO:0000256" key="1">
    <source>
        <dbReference type="SAM" id="MobiDB-lite"/>
    </source>
</evidence>
<gene>
    <name evidence="3" type="ORF">BDP55DRAFT_627844</name>
</gene>
<sequence length="223" mass="24886">MFCKSRHHCCCLLVLVLLFSSSTSLSRLCIPPLLLFAGPRQVSNLCVLNLCNGPKSSREAAKLAAGIRRSSGFPQGLNLDLFAVMAHGKLFSPTFSPFHGHPCHWVHYCIGYSHILKSAFCCKDRTKALAVTLSVSVLGSGSPRLSSRVAFLDVAFYSYCIPTPYRKKSEYLRKWERLRKRPETRGQAPAAHPPLSGERPRPSSRLFNQLLPYHPPPRPHCKS</sequence>
<organism evidence="3 4">
    <name type="scientific">Colletotrichum godetiae</name>
    <dbReference type="NCBI Taxonomy" id="1209918"/>
    <lineage>
        <taxon>Eukaryota</taxon>
        <taxon>Fungi</taxon>
        <taxon>Dikarya</taxon>
        <taxon>Ascomycota</taxon>
        <taxon>Pezizomycotina</taxon>
        <taxon>Sordariomycetes</taxon>
        <taxon>Hypocreomycetidae</taxon>
        <taxon>Glomerellales</taxon>
        <taxon>Glomerellaceae</taxon>
        <taxon>Colletotrichum</taxon>
        <taxon>Colletotrichum acutatum species complex</taxon>
    </lineage>
</organism>
<keyword evidence="4" id="KW-1185">Reference proteome</keyword>
<dbReference type="RefSeq" id="XP_060433840.1">
    <property type="nucleotide sequence ID" value="XM_060571811.1"/>
</dbReference>